<protein>
    <recommendedName>
        <fullName evidence="3">DNA-directed DNA polymerase</fullName>
    </recommendedName>
</protein>
<evidence type="ECO:0008006" key="3">
    <source>
        <dbReference type="Google" id="ProtNLM"/>
    </source>
</evidence>
<sequence length="501" mass="58161">MTKQDFHCFHCTKPLNPSNVSADRIDNKKGHIDGNIVISCVECNVARKDMSLHAFKRKKLMEFNADRLVWSIDEEEKGIYHKMKANIAGGPSIIFHRFAKRDETFIRDSNKLCKKIIGYDANALYLWALGNYMPCGRLITIGPYESILDDIVNDKLFGFLECDIETPEHLKEYFSEMCPIFKNIEIDLSNRELIGDHMYDYNMSQAGRAKKSKKLIGSYFGEKILIYTPLLKWYLDHGLKVKHVYSFIKAAKFRPFKDFCEQVSDARRNGDKDPNTAMIAEMMKLIGNSAFGRSGMDKSKHKEVKFHTNAQSLAKLRMLEFYYDCIDYYFDRSDFQYIEMDTDSAYIAFSTDEPFQTLFKSEVHKNHFEMHTHLWFPRDDTKEHAAYDRRTAGLFKEEWRGNAIVALSSKNYLCYMPDSEHKQKCSAKGVQKARNGDILNPEGFEGVIRGKTTLQATNKGFRVDRVSKTIKTYEQVKIGLNYYYDKRRVLEDGISTVPLEL</sequence>
<dbReference type="PANTHER" id="PTHR33206:SF1">
    <property type="entry name" value="DNA-DIRECTED DNA POLYMERASE"/>
    <property type="match status" value="1"/>
</dbReference>
<reference evidence="1" key="1">
    <citation type="submission" date="2019-03" db="EMBL/GenBank/DDBJ databases">
        <title>Long read genome sequence of the mycoparasitic Pythium oligandrum ATCC 38472 isolated from sugarbeet rhizosphere.</title>
        <authorList>
            <person name="Gaulin E."/>
        </authorList>
    </citation>
    <scope>NUCLEOTIDE SEQUENCE</scope>
    <source>
        <strain evidence="1">ATCC 38472_TT</strain>
    </source>
</reference>
<gene>
    <name evidence="1" type="ORF">Poli38472_012802</name>
</gene>
<dbReference type="OrthoDB" id="108321at2759"/>
<name>A0A8K1CDW2_PYTOL</name>
<dbReference type="InterPro" id="IPR043502">
    <property type="entry name" value="DNA/RNA_pol_sf"/>
</dbReference>
<comment type="caution">
    <text evidence="1">The sequence shown here is derived from an EMBL/GenBank/DDBJ whole genome shotgun (WGS) entry which is preliminary data.</text>
</comment>
<dbReference type="Gene3D" id="3.30.40.220">
    <property type="match status" value="1"/>
</dbReference>
<dbReference type="Proteomes" id="UP000794436">
    <property type="component" value="Unassembled WGS sequence"/>
</dbReference>
<evidence type="ECO:0000313" key="1">
    <source>
        <dbReference type="EMBL" id="TMW61611.1"/>
    </source>
</evidence>
<dbReference type="SUPFAM" id="SSF56672">
    <property type="entry name" value="DNA/RNA polymerases"/>
    <property type="match status" value="1"/>
</dbReference>
<dbReference type="AlphaFoldDB" id="A0A8K1CDW2"/>
<dbReference type="EMBL" id="SPLM01000076">
    <property type="protein sequence ID" value="TMW61611.1"/>
    <property type="molecule type" value="Genomic_DNA"/>
</dbReference>
<keyword evidence="2" id="KW-1185">Reference proteome</keyword>
<evidence type="ECO:0000313" key="2">
    <source>
        <dbReference type="Proteomes" id="UP000794436"/>
    </source>
</evidence>
<organism evidence="1 2">
    <name type="scientific">Pythium oligandrum</name>
    <name type="common">Mycoparasitic fungus</name>
    <dbReference type="NCBI Taxonomy" id="41045"/>
    <lineage>
        <taxon>Eukaryota</taxon>
        <taxon>Sar</taxon>
        <taxon>Stramenopiles</taxon>
        <taxon>Oomycota</taxon>
        <taxon>Peronosporomycetes</taxon>
        <taxon>Pythiales</taxon>
        <taxon>Pythiaceae</taxon>
        <taxon>Pythium</taxon>
    </lineage>
</organism>
<dbReference type="PANTHER" id="PTHR33206">
    <property type="entry name" value="PROTEIN CBG10425"/>
    <property type="match status" value="1"/>
</dbReference>
<accession>A0A8K1CDW2</accession>
<proteinExistence type="predicted"/>